<feature type="domain" description="FAD dependent oxidoreductase" evidence="2">
    <location>
        <begin position="35"/>
        <end position="386"/>
    </location>
</feature>
<dbReference type="Gene3D" id="3.30.9.10">
    <property type="entry name" value="D-Amino Acid Oxidase, subunit A, domain 2"/>
    <property type="match status" value="1"/>
</dbReference>
<reference evidence="3" key="1">
    <citation type="submission" date="2020-09" db="EMBL/GenBank/DDBJ databases">
        <title>Genome seq and assembly of Tianweitania sp.</title>
        <authorList>
            <person name="Chhetri G."/>
        </authorList>
    </citation>
    <scope>NUCLEOTIDE SEQUENCE</scope>
    <source>
        <strain evidence="3">Rool2</strain>
    </source>
</reference>
<protein>
    <submittedName>
        <fullName evidence="3">FAD-binding oxidoreductase</fullName>
    </submittedName>
</protein>
<dbReference type="InterPro" id="IPR006076">
    <property type="entry name" value="FAD-dep_OxRdtase"/>
</dbReference>
<dbReference type="PANTHER" id="PTHR13847">
    <property type="entry name" value="SARCOSINE DEHYDROGENASE-RELATED"/>
    <property type="match status" value="1"/>
</dbReference>
<keyword evidence="1" id="KW-0560">Oxidoreductase</keyword>
<evidence type="ECO:0000313" key="3">
    <source>
        <dbReference type="EMBL" id="MBD0414658.1"/>
    </source>
</evidence>
<proteinExistence type="predicted"/>
<dbReference type="InterPro" id="IPR036188">
    <property type="entry name" value="FAD/NAD-bd_sf"/>
</dbReference>
<keyword evidence="4" id="KW-1185">Reference proteome</keyword>
<dbReference type="Proteomes" id="UP000643405">
    <property type="component" value="Unassembled WGS sequence"/>
</dbReference>
<dbReference type="AlphaFoldDB" id="A0A8J6U1N1"/>
<dbReference type="SUPFAM" id="SSF51905">
    <property type="entry name" value="FAD/NAD(P)-binding domain"/>
    <property type="match status" value="1"/>
</dbReference>
<dbReference type="PANTHER" id="PTHR13847:SF201">
    <property type="entry name" value="PUTATIBE OXIDOREDUCTASE"/>
    <property type="match status" value="1"/>
</dbReference>
<gene>
    <name evidence="3" type="ORF">ICI42_08330</name>
</gene>
<dbReference type="GO" id="GO:0005737">
    <property type="term" value="C:cytoplasm"/>
    <property type="evidence" value="ECO:0007669"/>
    <property type="project" value="TreeGrafter"/>
</dbReference>
<organism evidence="3 4">
    <name type="scientific">Oryzicola mucosus</name>
    <dbReference type="NCBI Taxonomy" id="2767425"/>
    <lineage>
        <taxon>Bacteria</taxon>
        <taxon>Pseudomonadati</taxon>
        <taxon>Pseudomonadota</taxon>
        <taxon>Alphaproteobacteria</taxon>
        <taxon>Hyphomicrobiales</taxon>
        <taxon>Phyllobacteriaceae</taxon>
        <taxon>Oryzicola</taxon>
    </lineage>
</organism>
<dbReference type="EMBL" id="JACVVX010000002">
    <property type="protein sequence ID" value="MBD0414658.1"/>
    <property type="molecule type" value="Genomic_DNA"/>
</dbReference>
<dbReference type="GO" id="GO:0016491">
    <property type="term" value="F:oxidoreductase activity"/>
    <property type="evidence" value="ECO:0007669"/>
    <property type="project" value="UniProtKB-KW"/>
</dbReference>
<accession>A0A8J6U1N1</accession>
<dbReference type="RefSeq" id="WP_188164089.1">
    <property type="nucleotide sequence ID" value="NZ_JACVVX010000002.1"/>
</dbReference>
<sequence length="403" mass="43678">MKRKLDLRSGTPVWFAYNVRTVATAPLQRDIKTEVAIVGMGISGAMMAEALTARGMDVVCLDRRGPLKGSTPATTALVQHEIDQPLSVLSEMIGIGKAQQAWRRSKLAVENLSSRIVDLDISCGLERRPSLYIAGNVLSPTDLKEEAAARDRAGLRTRYLTASELKDDFGIERDAALLSQGNLELDPRKLTASLLRIAAQRGARLYAPVEVGAFEAGKSGVTVATKDGPTISAQHLVIASGYELLDSVPEANHSVVSTWAIATKPQKAKLWPERAFMWEASDPYLYLRATADGRVICGGEDEDFTDEALRDELIGEKSARISEKLKRLLPDIDPEPDFAWAGSFGTTPTGLPFIGPVPRKKNVYAVMGYGGNGITFSQIASEVIAAQLSGQKDSDETLFGFNR</sequence>
<evidence type="ECO:0000313" key="4">
    <source>
        <dbReference type="Proteomes" id="UP000643405"/>
    </source>
</evidence>
<dbReference type="Pfam" id="PF01266">
    <property type="entry name" value="DAO"/>
    <property type="match status" value="1"/>
</dbReference>
<evidence type="ECO:0000256" key="1">
    <source>
        <dbReference type="ARBA" id="ARBA00023002"/>
    </source>
</evidence>
<evidence type="ECO:0000259" key="2">
    <source>
        <dbReference type="Pfam" id="PF01266"/>
    </source>
</evidence>
<dbReference type="Gene3D" id="3.50.50.60">
    <property type="entry name" value="FAD/NAD(P)-binding domain"/>
    <property type="match status" value="1"/>
</dbReference>
<comment type="caution">
    <text evidence="3">The sequence shown here is derived from an EMBL/GenBank/DDBJ whole genome shotgun (WGS) entry which is preliminary data.</text>
</comment>
<name>A0A8J6U1N1_9HYPH</name>